<organism evidence="1 2">
    <name type="scientific">Methylobacterium nodulans (strain LMG 21967 / CNCM I-2342 / ORS 2060)</name>
    <dbReference type="NCBI Taxonomy" id="460265"/>
    <lineage>
        <taxon>Bacteria</taxon>
        <taxon>Pseudomonadati</taxon>
        <taxon>Pseudomonadota</taxon>
        <taxon>Alphaproteobacteria</taxon>
        <taxon>Hyphomicrobiales</taxon>
        <taxon>Methylobacteriaceae</taxon>
        <taxon>Methylobacterium</taxon>
    </lineage>
</organism>
<dbReference type="EMBL" id="CP001349">
    <property type="protein sequence ID" value="ACL62379.1"/>
    <property type="molecule type" value="Genomic_DNA"/>
</dbReference>
<dbReference type="OrthoDB" id="8005347at2"/>
<dbReference type="Proteomes" id="UP000008207">
    <property type="component" value="Chromosome"/>
</dbReference>
<gene>
    <name evidence="1" type="ordered locus">Mnod_7648</name>
</gene>
<keyword evidence="2" id="KW-1185">Reference proteome</keyword>
<dbReference type="HOGENOM" id="CLU_2382821_0_0_5"/>
<name>B8IQT4_METNO</name>
<proteinExistence type="predicted"/>
<sequence length="94" mass="10386">MQEFNEHVTDGGRFTSVPVPIEHLTVSQRDAYAEAGEALLNQRLSRFDPDKRDAYWSAVRLCYNRPYNDATPLGVPAMPEAAVLLPSAVGLPLT</sequence>
<accession>B8IQT4</accession>
<dbReference type="RefSeq" id="WP_015933932.1">
    <property type="nucleotide sequence ID" value="NC_011894.1"/>
</dbReference>
<dbReference type="KEGG" id="mno:Mnod_7648"/>
<evidence type="ECO:0000313" key="1">
    <source>
        <dbReference type="EMBL" id="ACL62379.1"/>
    </source>
</evidence>
<dbReference type="AlphaFoldDB" id="B8IQT4"/>
<reference evidence="1 2" key="1">
    <citation type="submission" date="2009-01" db="EMBL/GenBank/DDBJ databases">
        <title>Complete sequence of chromosome of Methylobacterium nodulans ORS 2060.</title>
        <authorList>
            <consortium name="US DOE Joint Genome Institute"/>
            <person name="Lucas S."/>
            <person name="Copeland A."/>
            <person name="Lapidus A."/>
            <person name="Glavina del Rio T."/>
            <person name="Dalin E."/>
            <person name="Tice H."/>
            <person name="Bruce D."/>
            <person name="Goodwin L."/>
            <person name="Pitluck S."/>
            <person name="Sims D."/>
            <person name="Brettin T."/>
            <person name="Detter J.C."/>
            <person name="Han C."/>
            <person name="Larimer F."/>
            <person name="Land M."/>
            <person name="Hauser L."/>
            <person name="Kyrpides N."/>
            <person name="Ivanova N."/>
            <person name="Marx C.J."/>
            <person name="Richardson P."/>
        </authorList>
    </citation>
    <scope>NUCLEOTIDE SEQUENCE [LARGE SCALE GENOMIC DNA]</scope>
    <source>
        <strain evidence="2">LMG 21967 / CNCM I-2342 / ORS 2060</strain>
    </source>
</reference>
<evidence type="ECO:0000313" key="2">
    <source>
        <dbReference type="Proteomes" id="UP000008207"/>
    </source>
</evidence>
<dbReference type="eggNOG" id="ENOG5030XYV">
    <property type="taxonomic scope" value="Bacteria"/>
</dbReference>
<protein>
    <submittedName>
        <fullName evidence="1">Uncharacterized protein</fullName>
    </submittedName>
</protein>